<keyword evidence="4" id="KW-1185">Reference proteome</keyword>
<dbReference type="HOGENOM" id="CLU_1784272_0_0_11"/>
<name>E6S983_INTC7</name>
<dbReference type="STRING" id="710696.Intca_0514"/>
<dbReference type="KEGG" id="ica:Intca_0514"/>
<dbReference type="EMBL" id="CP002343">
    <property type="protein sequence ID" value="ADU47059.1"/>
    <property type="molecule type" value="Genomic_DNA"/>
</dbReference>
<evidence type="ECO:0000256" key="1">
    <source>
        <dbReference type="SAM" id="MobiDB-lite"/>
    </source>
</evidence>
<accession>E6S983</accession>
<dbReference type="InterPro" id="IPR038670">
    <property type="entry name" value="HslJ-like_sf"/>
</dbReference>
<dbReference type="Pfam" id="PF03724">
    <property type="entry name" value="META"/>
    <property type="match status" value="1"/>
</dbReference>
<feature type="compositionally biased region" description="Low complexity" evidence="1">
    <location>
        <begin position="19"/>
        <end position="33"/>
    </location>
</feature>
<feature type="region of interest" description="Disordered" evidence="1">
    <location>
        <begin position="1"/>
        <end position="34"/>
    </location>
</feature>
<protein>
    <recommendedName>
        <fullName evidence="2">DUF306 domain-containing protein</fullName>
    </recommendedName>
</protein>
<dbReference type="PANTHER" id="PTHR35535:SF1">
    <property type="entry name" value="HEAT SHOCK PROTEIN HSLJ"/>
    <property type="match status" value="1"/>
</dbReference>
<dbReference type="Proteomes" id="UP000008914">
    <property type="component" value="Chromosome"/>
</dbReference>
<reference evidence="3 4" key="1">
    <citation type="journal article" date="2010" name="Stand. Genomic Sci.">
        <title>Complete genome sequence of Intrasporangium calvum type strain (7 KIP).</title>
        <authorList>
            <person name="Del Rio T.G."/>
            <person name="Chertkov O."/>
            <person name="Yasawong M."/>
            <person name="Lucas S."/>
            <person name="Deshpande S."/>
            <person name="Cheng J.F."/>
            <person name="Detter C."/>
            <person name="Tapia R."/>
            <person name="Han C."/>
            <person name="Goodwin L."/>
            <person name="Pitluck S."/>
            <person name="Liolios K."/>
            <person name="Ivanova N."/>
            <person name="Mavromatis K."/>
            <person name="Pati A."/>
            <person name="Chen A."/>
            <person name="Palaniappan K."/>
            <person name="Land M."/>
            <person name="Hauser L."/>
            <person name="Chang Y.J."/>
            <person name="Jeffries C.D."/>
            <person name="Rohde M."/>
            <person name="Pukall R."/>
            <person name="Sikorski J."/>
            <person name="Goker M."/>
            <person name="Woyke T."/>
            <person name="Bristow J."/>
            <person name="Eisen J.A."/>
            <person name="Markowitz V."/>
            <person name="Hugenholtz P."/>
            <person name="Kyrpides N.C."/>
            <person name="Klenk H.P."/>
            <person name="Lapidus A."/>
        </authorList>
    </citation>
    <scope>NUCLEOTIDE SEQUENCE [LARGE SCALE GENOMIC DNA]</scope>
    <source>
        <strain evidence="4">ATCC 23552 / DSM 43043 / JCM 3097 / NBRC 12989 / 7 KIP</strain>
    </source>
</reference>
<evidence type="ECO:0000259" key="2">
    <source>
        <dbReference type="Pfam" id="PF03724"/>
    </source>
</evidence>
<sequence>MSTPPDGPPDRPADSPTHGPADGPADGPAAPAPRTAWVVEFIAGEATIDPKPQISLTEDGRVLGTTGVNRISGRYEAHNETVRITGAGMTRVAGSPEAMDQERRFLQALEGWNAFHVSDSRLDLGAPDTGLVCVLSESPTTPPSG</sequence>
<organism evidence="3 4">
    <name type="scientific">Intrasporangium calvum (strain ATCC 23552 / DSM 43043 / JCM 3097 / NBRC 12989 / NCIMB 10167 / NRRL B-3866 / 7 KIP)</name>
    <dbReference type="NCBI Taxonomy" id="710696"/>
    <lineage>
        <taxon>Bacteria</taxon>
        <taxon>Bacillati</taxon>
        <taxon>Actinomycetota</taxon>
        <taxon>Actinomycetes</taxon>
        <taxon>Micrococcales</taxon>
        <taxon>Intrasporangiaceae</taxon>
        <taxon>Intrasporangium</taxon>
    </lineage>
</organism>
<feature type="domain" description="DUF306" evidence="2">
    <location>
        <begin position="31"/>
        <end position="125"/>
    </location>
</feature>
<dbReference type="InterPro" id="IPR005184">
    <property type="entry name" value="DUF306_Meta_HslJ"/>
</dbReference>
<proteinExistence type="predicted"/>
<dbReference type="Gene3D" id="2.40.128.270">
    <property type="match status" value="1"/>
</dbReference>
<dbReference type="RefSeq" id="WP_013491380.1">
    <property type="nucleotide sequence ID" value="NC_014830.1"/>
</dbReference>
<dbReference type="eggNOG" id="COG3187">
    <property type="taxonomic scope" value="Bacteria"/>
</dbReference>
<gene>
    <name evidence="3" type="ordered locus">Intca_0514</name>
</gene>
<evidence type="ECO:0000313" key="4">
    <source>
        <dbReference type="Proteomes" id="UP000008914"/>
    </source>
</evidence>
<dbReference type="AlphaFoldDB" id="E6S983"/>
<dbReference type="PANTHER" id="PTHR35535">
    <property type="entry name" value="HEAT SHOCK PROTEIN HSLJ"/>
    <property type="match status" value="1"/>
</dbReference>
<dbReference type="InterPro" id="IPR053147">
    <property type="entry name" value="Hsp_HslJ-like"/>
</dbReference>
<evidence type="ECO:0000313" key="3">
    <source>
        <dbReference type="EMBL" id="ADU47059.1"/>
    </source>
</evidence>